<dbReference type="EMBL" id="LR877152">
    <property type="protein sequence ID" value="CAD2217038.1"/>
    <property type="molecule type" value="Genomic_DNA"/>
</dbReference>
<dbReference type="OrthoDB" id="269755at2759"/>
<protein>
    <submittedName>
        <fullName evidence="1">Tim10/DDP family zinc finger containing protein, putative</fullName>
    </submittedName>
</protein>
<organism evidence="1 2">
    <name type="scientific">Angomonas deanei</name>
    <dbReference type="NCBI Taxonomy" id="59799"/>
    <lineage>
        <taxon>Eukaryota</taxon>
        <taxon>Discoba</taxon>
        <taxon>Euglenozoa</taxon>
        <taxon>Kinetoplastea</taxon>
        <taxon>Metakinetoplastina</taxon>
        <taxon>Trypanosomatida</taxon>
        <taxon>Trypanosomatidae</taxon>
        <taxon>Strigomonadinae</taxon>
        <taxon>Angomonas</taxon>
    </lineage>
</organism>
<sequence length="93" mass="10793">MQTQFAIYQAVEQFSMLDLMNHHLANCWDICYEKNLTAAELVASLPDEKTQQMDACGRKCMARHFEVMRMLVEATARREKEEMLQLEPGSLSH</sequence>
<proteinExistence type="predicted"/>
<dbReference type="VEuPathDB" id="TriTrypDB:ADEAN_000451600"/>
<dbReference type="Proteomes" id="UP000515908">
    <property type="component" value="Chromosome 08"/>
</dbReference>
<accession>A0A7G2CB81</accession>
<name>A0A7G2CB81_9TRYP</name>
<gene>
    <name evidence="1" type="ORF">ADEAN_000451600</name>
</gene>
<dbReference type="AlphaFoldDB" id="A0A7G2CB81"/>
<evidence type="ECO:0000313" key="1">
    <source>
        <dbReference type="EMBL" id="CAD2217038.1"/>
    </source>
</evidence>
<evidence type="ECO:0000313" key="2">
    <source>
        <dbReference type="Proteomes" id="UP000515908"/>
    </source>
</evidence>
<reference evidence="1 2" key="1">
    <citation type="submission" date="2020-08" db="EMBL/GenBank/DDBJ databases">
        <authorList>
            <person name="Newling K."/>
            <person name="Davey J."/>
            <person name="Forrester S."/>
        </authorList>
    </citation>
    <scope>NUCLEOTIDE SEQUENCE [LARGE SCALE GENOMIC DNA]</scope>
    <source>
        <strain evidence="2">Crithidia deanei Carvalho (ATCC PRA-265)</strain>
    </source>
</reference>
<keyword evidence="2" id="KW-1185">Reference proteome</keyword>